<accession>A0A2K2DNZ6</accession>
<reference evidence="1" key="2">
    <citation type="submission" date="2017-06" db="EMBL/GenBank/DDBJ databases">
        <title>WGS assembly of Brachypodium distachyon.</title>
        <authorList>
            <consortium name="The International Brachypodium Initiative"/>
            <person name="Lucas S."/>
            <person name="Harmon-Smith M."/>
            <person name="Lail K."/>
            <person name="Tice H."/>
            <person name="Grimwood J."/>
            <person name="Bruce D."/>
            <person name="Barry K."/>
            <person name="Shu S."/>
            <person name="Lindquist E."/>
            <person name="Wang M."/>
            <person name="Pitluck S."/>
            <person name="Vogel J.P."/>
            <person name="Garvin D.F."/>
            <person name="Mockler T.C."/>
            <person name="Schmutz J."/>
            <person name="Rokhsar D."/>
            <person name="Bevan M.W."/>
        </authorList>
    </citation>
    <scope>NUCLEOTIDE SEQUENCE</scope>
    <source>
        <strain evidence="1">Bd21</strain>
    </source>
</reference>
<organism evidence="1">
    <name type="scientific">Brachypodium distachyon</name>
    <name type="common">Purple false brome</name>
    <name type="synonym">Trachynia distachya</name>
    <dbReference type="NCBI Taxonomy" id="15368"/>
    <lineage>
        <taxon>Eukaryota</taxon>
        <taxon>Viridiplantae</taxon>
        <taxon>Streptophyta</taxon>
        <taxon>Embryophyta</taxon>
        <taxon>Tracheophyta</taxon>
        <taxon>Spermatophyta</taxon>
        <taxon>Magnoliopsida</taxon>
        <taxon>Liliopsida</taxon>
        <taxon>Poales</taxon>
        <taxon>Poaceae</taxon>
        <taxon>BOP clade</taxon>
        <taxon>Pooideae</taxon>
        <taxon>Stipodae</taxon>
        <taxon>Brachypodieae</taxon>
        <taxon>Brachypodium</taxon>
    </lineage>
</organism>
<gene>
    <name evidence="1" type="ORF">BRADI_1g42685v3</name>
</gene>
<evidence type="ECO:0000313" key="3">
    <source>
        <dbReference type="Proteomes" id="UP000008810"/>
    </source>
</evidence>
<dbReference type="EMBL" id="CM000880">
    <property type="protein sequence ID" value="PNT75995.1"/>
    <property type="molecule type" value="Genomic_DNA"/>
</dbReference>
<reference evidence="1 2" key="1">
    <citation type="journal article" date="2010" name="Nature">
        <title>Genome sequencing and analysis of the model grass Brachypodium distachyon.</title>
        <authorList>
            <consortium name="International Brachypodium Initiative"/>
        </authorList>
    </citation>
    <scope>NUCLEOTIDE SEQUENCE [LARGE SCALE GENOMIC DNA]</scope>
    <source>
        <strain evidence="1 2">Bd21</strain>
    </source>
</reference>
<dbReference type="Gramene" id="PNT75995">
    <property type="protein sequence ID" value="PNT75995"/>
    <property type="gene ID" value="BRADI_1g42685v3"/>
</dbReference>
<dbReference type="InParanoid" id="A0A2K2DNZ6"/>
<name>A0A2K2DNZ6_BRADI</name>
<sequence length="68" mass="7696">MRHDRGYDSFHDQPFPGTGIINLGEAESATSQSQHHPRAFFYRLCIITIPIQIPNSSTHLLCCRVGQK</sequence>
<evidence type="ECO:0000313" key="2">
    <source>
        <dbReference type="EnsemblPlants" id="PNT75995"/>
    </source>
</evidence>
<evidence type="ECO:0000313" key="1">
    <source>
        <dbReference type="EMBL" id="PNT75995.1"/>
    </source>
</evidence>
<keyword evidence="3" id="KW-1185">Reference proteome</keyword>
<dbReference type="EnsemblPlants" id="PNT75995">
    <property type="protein sequence ID" value="PNT75995"/>
    <property type="gene ID" value="BRADI_1g42685v3"/>
</dbReference>
<dbReference type="Proteomes" id="UP000008810">
    <property type="component" value="Chromosome 1"/>
</dbReference>
<reference evidence="2" key="3">
    <citation type="submission" date="2018-08" db="UniProtKB">
        <authorList>
            <consortium name="EnsemblPlants"/>
        </authorList>
    </citation>
    <scope>IDENTIFICATION</scope>
    <source>
        <strain evidence="2">cv. Bd21</strain>
    </source>
</reference>
<protein>
    <submittedName>
        <fullName evidence="1 2">Uncharacterized protein</fullName>
    </submittedName>
</protein>
<proteinExistence type="predicted"/>
<dbReference type="AlphaFoldDB" id="A0A2K2DNZ6"/>